<proteinExistence type="predicted"/>
<reference evidence="1" key="1">
    <citation type="submission" date="2014-05" db="EMBL/GenBank/DDBJ databases">
        <authorList>
            <person name="Chronopoulou M."/>
        </authorList>
    </citation>
    <scope>NUCLEOTIDE SEQUENCE</scope>
    <source>
        <tissue evidence="1">Whole organism</tissue>
    </source>
</reference>
<protein>
    <submittedName>
        <fullName evidence="1">Uncharacterized protein</fullName>
    </submittedName>
</protein>
<sequence>MFIQNIHINVSTEKEEKEKKLNFWEFWIFEGASALSAHPLCSRHYN</sequence>
<dbReference type="EMBL" id="HACA01020414">
    <property type="protein sequence ID" value="CDW37775.1"/>
    <property type="molecule type" value="Transcribed_RNA"/>
</dbReference>
<organism evidence="1">
    <name type="scientific">Lepeophtheirus salmonis</name>
    <name type="common">Salmon louse</name>
    <name type="synonym">Caligus salmonis</name>
    <dbReference type="NCBI Taxonomy" id="72036"/>
    <lineage>
        <taxon>Eukaryota</taxon>
        <taxon>Metazoa</taxon>
        <taxon>Ecdysozoa</taxon>
        <taxon>Arthropoda</taxon>
        <taxon>Crustacea</taxon>
        <taxon>Multicrustacea</taxon>
        <taxon>Hexanauplia</taxon>
        <taxon>Copepoda</taxon>
        <taxon>Siphonostomatoida</taxon>
        <taxon>Caligidae</taxon>
        <taxon>Lepeophtheirus</taxon>
    </lineage>
</organism>
<evidence type="ECO:0000313" key="1">
    <source>
        <dbReference type="EMBL" id="CDW37775.1"/>
    </source>
</evidence>
<name>A0A0K2UI43_LEPSM</name>
<dbReference type="AlphaFoldDB" id="A0A0K2UI43"/>
<accession>A0A0K2UI43</accession>